<keyword evidence="2" id="KW-1185">Reference proteome</keyword>
<feature type="non-terminal residue" evidence="1">
    <location>
        <position position="1"/>
    </location>
</feature>
<accession>A0A1J9Q822</accession>
<protein>
    <submittedName>
        <fullName evidence="1">Uncharacterized protein</fullName>
    </submittedName>
</protein>
<proteinExistence type="predicted"/>
<dbReference type="AlphaFoldDB" id="A0A1J9Q822"/>
<dbReference type="STRING" id="1658174.A0A1J9Q822"/>
<dbReference type="OrthoDB" id="5427350at2759"/>
<dbReference type="VEuPathDB" id="FungiDB:ACJ73_04027"/>
<organism evidence="1 2">
    <name type="scientific">Blastomyces percursus</name>
    <dbReference type="NCBI Taxonomy" id="1658174"/>
    <lineage>
        <taxon>Eukaryota</taxon>
        <taxon>Fungi</taxon>
        <taxon>Dikarya</taxon>
        <taxon>Ascomycota</taxon>
        <taxon>Pezizomycotina</taxon>
        <taxon>Eurotiomycetes</taxon>
        <taxon>Eurotiomycetidae</taxon>
        <taxon>Onygenales</taxon>
        <taxon>Ajellomycetaceae</taxon>
        <taxon>Blastomyces</taxon>
    </lineage>
</organism>
<gene>
    <name evidence="1" type="ORF">ACJ73_04027</name>
</gene>
<name>A0A1J9Q822_9EURO</name>
<reference evidence="1 2" key="1">
    <citation type="submission" date="2015-08" db="EMBL/GenBank/DDBJ databases">
        <title>Emmonsia species relationships and genome sequence.</title>
        <authorList>
            <person name="Cuomo C.A."/>
            <person name="Schwartz I.S."/>
            <person name="Kenyon C."/>
            <person name="De Hoog G.S."/>
            <person name="Govender N.P."/>
            <person name="Botha A."/>
            <person name="Moreno L."/>
            <person name="De Vries M."/>
            <person name="Munoz J.F."/>
            <person name="Stielow J.B."/>
        </authorList>
    </citation>
    <scope>NUCLEOTIDE SEQUENCE [LARGE SCALE GENOMIC DNA]</scope>
    <source>
        <strain evidence="1 2">EI222</strain>
    </source>
</reference>
<dbReference type="Proteomes" id="UP000242791">
    <property type="component" value="Unassembled WGS sequence"/>
</dbReference>
<comment type="caution">
    <text evidence="1">The sequence shown here is derived from an EMBL/GenBank/DDBJ whole genome shotgun (WGS) entry which is preliminary data.</text>
</comment>
<evidence type="ECO:0000313" key="1">
    <source>
        <dbReference type="EMBL" id="OJD24608.1"/>
    </source>
</evidence>
<sequence length="105" mass="11980">FPGVRAVKFNVTYLDRSRVSPGYWFVAPHWFLDAPQPSGEYEPCQTGPSMYDENGHLVWTDACLYRDGNRNAFDLRVAEHVTNKQTLAFVLQASTSWPISRRGKS</sequence>
<dbReference type="EMBL" id="LGTZ01000526">
    <property type="protein sequence ID" value="OJD24608.1"/>
    <property type="molecule type" value="Genomic_DNA"/>
</dbReference>
<evidence type="ECO:0000313" key="2">
    <source>
        <dbReference type="Proteomes" id="UP000242791"/>
    </source>
</evidence>